<dbReference type="AlphaFoldDB" id="D7U741"/>
<proteinExistence type="predicted"/>
<reference evidence="1" key="1">
    <citation type="submission" date="2011-05" db="EMBL/GenBank/DDBJ databases">
        <title>High quality assembly and annotation of grapevine genome.</title>
        <authorList>
            <person name="Vitulo N."/>
            <person name="Olivier J."/>
            <person name="Forcato C."/>
            <person name="Albiero A."/>
            <person name="D'Angelo M."/>
            <person name="Zimbello R."/>
            <person name="Schiavon R."/>
            <person name="Rigobello C."/>
            <person name="Policriti A."/>
            <person name="Clepet C."/>
            <person name="Casagrande A."/>
            <person name="Choisne N."/>
            <person name="Vezzi A."/>
            <person name="Hugueney P."/>
            <person name="Horner D."/>
            <person name="Mica E."/>
            <person name="Cattonaro F."/>
            <person name="Del Fabbro C."/>
            <person name="Alaux M."/>
            <person name="Di Gaspero G."/>
            <person name="Scalabrin S."/>
            <person name="Pesole G."/>
            <person name="Delledonne M."/>
            <person name="Pezzotti M."/>
            <person name="Pe E.M."/>
            <person name="Caboche M."/>
            <person name="Adam-Blondon A.-F."/>
            <person name="Weissenbach J."/>
            <person name="Quetier F."/>
            <person name="Wincker P."/>
            <person name="Morgante M."/>
            <person name="Valle G."/>
        </authorList>
    </citation>
    <scope>NUCLEOTIDE SEQUENCE</scope>
</reference>
<gene>
    <name evidence="1" type="ordered locus">VIT_16s0013g00250</name>
</gene>
<organism evidence="1 2">
    <name type="scientific">Vitis vinifera</name>
    <name type="common">Grape</name>
    <dbReference type="NCBI Taxonomy" id="29760"/>
    <lineage>
        <taxon>Eukaryota</taxon>
        <taxon>Viridiplantae</taxon>
        <taxon>Streptophyta</taxon>
        <taxon>Embryophyta</taxon>
        <taxon>Tracheophyta</taxon>
        <taxon>Spermatophyta</taxon>
        <taxon>Magnoliopsida</taxon>
        <taxon>eudicotyledons</taxon>
        <taxon>Gunneridae</taxon>
        <taxon>Pentapetalae</taxon>
        <taxon>rosids</taxon>
        <taxon>Vitales</taxon>
        <taxon>Vitaceae</taxon>
        <taxon>Viteae</taxon>
        <taxon>Vitis</taxon>
    </lineage>
</organism>
<accession>D7U741</accession>
<dbReference type="Proteomes" id="UP000009183">
    <property type="component" value="Chromosome 16"/>
</dbReference>
<dbReference type="PaxDb" id="29760-VIT_16s0013g00250.t01"/>
<sequence>MGRPQNSIFFTARPSTWASSSSPATFLAATFSSVSTAPGNSAIPSVYCMPMVLLTTLNAPVLMVVSSSMNLCGAPTLTLEALKRFHEQAPFGSAS</sequence>
<dbReference type="InParanoid" id="D7U741"/>
<evidence type="ECO:0000313" key="2">
    <source>
        <dbReference type="Proteomes" id="UP000009183"/>
    </source>
</evidence>
<evidence type="ECO:0000313" key="1">
    <source>
        <dbReference type="EMBL" id="CBI38555.3"/>
    </source>
</evidence>
<protein>
    <submittedName>
        <fullName evidence="1">Uncharacterized protein</fullName>
    </submittedName>
</protein>
<dbReference type="HOGENOM" id="CLU_2377041_0_0_1"/>
<dbReference type="EMBL" id="FN596738">
    <property type="protein sequence ID" value="CBI38555.3"/>
    <property type="molecule type" value="Genomic_DNA"/>
</dbReference>
<keyword evidence="2" id="KW-1185">Reference proteome</keyword>
<name>D7U741_VITVI</name>